<dbReference type="HOGENOM" id="CLU_2665176_0_0_9"/>
<gene>
    <name evidence="1" type="ordered locus">Desru_2236</name>
</gene>
<dbReference type="EMBL" id="CP002780">
    <property type="protein sequence ID" value="AEG60485.1"/>
    <property type="molecule type" value="Genomic_DNA"/>
</dbReference>
<organism evidence="1 2">
    <name type="scientific">Desulforamulus ruminis (strain ATCC 23193 / DSM 2154 / NCIMB 8452 / DL)</name>
    <name type="common">Desulfotomaculum ruminis</name>
    <dbReference type="NCBI Taxonomy" id="696281"/>
    <lineage>
        <taxon>Bacteria</taxon>
        <taxon>Bacillati</taxon>
        <taxon>Bacillota</taxon>
        <taxon>Clostridia</taxon>
        <taxon>Eubacteriales</taxon>
        <taxon>Peptococcaceae</taxon>
        <taxon>Desulforamulus</taxon>
    </lineage>
</organism>
<evidence type="ECO:0000313" key="1">
    <source>
        <dbReference type="EMBL" id="AEG60485.1"/>
    </source>
</evidence>
<accession>F6DLD7</accession>
<dbReference type="Proteomes" id="UP000009234">
    <property type="component" value="Chromosome"/>
</dbReference>
<sequence length="75" mass="9062">MFFFSPYLRKNTLLLLNLFISKKQKHTKFIFSSLTKFIDFYTLLGYRVAKWFHKKVIKHARMYGYTKGARPVKAH</sequence>
<dbReference type="AlphaFoldDB" id="F6DLD7"/>
<reference evidence="2" key="1">
    <citation type="submission" date="2011-05" db="EMBL/GenBank/DDBJ databases">
        <title>Complete sequence of Desulfotomaculum ruminis DSM 2154.</title>
        <authorList>
            <person name="Lucas S."/>
            <person name="Copeland A."/>
            <person name="Lapidus A."/>
            <person name="Cheng J.-F."/>
            <person name="Goodwin L."/>
            <person name="Pitluck S."/>
            <person name="Lu M."/>
            <person name="Detter J.C."/>
            <person name="Han C."/>
            <person name="Tapia R."/>
            <person name="Land M."/>
            <person name="Hauser L."/>
            <person name="Kyrpides N."/>
            <person name="Ivanova N."/>
            <person name="Mikhailova N."/>
            <person name="Pagani I."/>
            <person name="Stams A.J.M."/>
            <person name="Plugge C.M."/>
            <person name="Muyzer G."/>
            <person name="Kuever J."/>
            <person name="Parshina S.N."/>
            <person name="Ivanova A.E."/>
            <person name="Nazina T.N."/>
            <person name="Brambilla E."/>
            <person name="Spring S."/>
            <person name="Klenk H.-P."/>
            <person name="Woyke T."/>
        </authorList>
    </citation>
    <scope>NUCLEOTIDE SEQUENCE [LARGE SCALE GENOMIC DNA]</scope>
    <source>
        <strain evidence="2">ATCC 23193 / DSM 2154 / NCIB 8452 / DL</strain>
    </source>
</reference>
<name>F6DLD7_DESRL</name>
<protein>
    <submittedName>
        <fullName evidence="1">Radical SAM domain protein</fullName>
    </submittedName>
</protein>
<evidence type="ECO:0000313" key="2">
    <source>
        <dbReference type="Proteomes" id="UP000009234"/>
    </source>
</evidence>
<reference evidence="1 2" key="2">
    <citation type="journal article" date="2012" name="Stand. Genomic Sci.">
        <title>Complete genome sequence of the sulfate-reducing firmicute Desulfotomaculum ruminis type strain (DL(T)).</title>
        <authorList>
            <person name="Spring S."/>
            <person name="Visser M."/>
            <person name="Lu M."/>
            <person name="Copeland A."/>
            <person name="Lapidus A."/>
            <person name="Lucas S."/>
            <person name="Cheng J.F."/>
            <person name="Han C."/>
            <person name="Tapia R."/>
            <person name="Goodwin L.A."/>
            <person name="Pitluck S."/>
            <person name="Ivanova N."/>
            <person name="Land M."/>
            <person name="Hauser L."/>
            <person name="Larimer F."/>
            <person name="Rohde M."/>
            <person name="Goker M."/>
            <person name="Detter J.C."/>
            <person name="Kyrpides N.C."/>
            <person name="Woyke T."/>
            <person name="Schaap P.J."/>
            <person name="Plugge C.M."/>
            <person name="Muyzer G."/>
            <person name="Kuever J."/>
            <person name="Pereira I.A."/>
            <person name="Parshina S.N."/>
            <person name="Bernier-Latmani R."/>
            <person name="Stams A.J."/>
            <person name="Klenk H.P."/>
        </authorList>
    </citation>
    <scope>NUCLEOTIDE SEQUENCE [LARGE SCALE GENOMIC DNA]</scope>
    <source>
        <strain evidence="2">ATCC 23193 / DSM 2154 / NCIB 8452 / DL</strain>
    </source>
</reference>
<keyword evidence="2" id="KW-1185">Reference proteome</keyword>
<dbReference type="KEGG" id="dru:Desru_2236"/>
<proteinExistence type="predicted"/>
<dbReference type="STRING" id="696281.Desru_2236"/>